<dbReference type="Proteomes" id="UP000292507">
    <property type="component" value="Unassembled WGS sequence"/>
</dbReference>
<accession>A0A4Q7Y7C6</accession>
<dbReference type="Pfam" id="PF13671">
    <property type="entry name" value="AAA_33"/>
    <property type="match status" value="1"/>
</dbReference>
<dbReference type="EMBL" id="SHKV01000001">
    <property type="protein sequence ID" value="RZU31855.1"/>
    <property type="molecule type" value="Genomic_DNA"/>
</dbReference>
<evidence type="ECO:0000313" key="1">
    <source>
        <dbReference type="EMBL" id="RZU31855.1"/>
    </source>
</evidence>
<dbReference type="OrthoDB" id="3523587at2"/>
<dbReference type="AlphaFoldDB" id="A0A4Q7Y7C6"/>
<evidence type="ECO:0000313" key="2">
    <source>
        <dbReference type="Proteomes" id="UP000292507"/>
    </source>
</evidence>
<dbReference type="RefSeq" id="WP_104529804.1">
    <property type="nucleotide sequence ID" value="NZ_POQT01000034.1"/>
</dbReference>
<reference evidence="1 2" key="1">
    <citation type="submission" date="2019-02" db="EMBL/GenBank/DDBJ databases">
        <title>Sequencing the genomes of 1000 actinobacteria strains.</title>
        <authorList>
            <person name="Klenk H.-P."/>
        </authorList>
    </citation>
    <scope>NUCLEOTIDE SEQUENCE [LARGE SCALE GENOMIC DNA]</scope>
    <source>
        <strain evidence="1 2">DSM 44509</strain>
    </source>
</reference>
<name>A0A4Q7Y7C6_9ACTN</name>
<proteinExistence type="predicted"/>
<keyword evidence="2" id="KW-1185">Reference proteome</keyword>
<comment type="caution">
    <text evidence="1">The sequence shown here is derived from an EMBL/GenBank/DDBJ whole genome shotgun (WGS) entry which is preliminary data.</text>
</comment>
<sequence length="119" mass="12915">MRSADAGEDGRRCPLLRPWVQMVHRWQVLRVVAGPAPVVLLTDPWTGAGWRAAVLRAAARAGRSVRVVLLDVPAEVAERGQRERVAALGDRPDGGDVRVVDRAAADRLDLAVVLGPWAR</sequence>
<organism evidence="1 2">
    <name type="scientific">Blastococcus saxobsidens</name>
    <dbReference type="NCBI Taxonomy" id="138336"/>
    <lineage>
        <taxon>Bacteria</taxon>
        <taxon>Bacillati</taxon>
        <taxon>Actinomycetota</taxon>
        <taxon>Actinomycetes</taxon>
        <taxon>Geodermatophilales</taxon>
        <taxon>Geodermatophilaceae</taxon>
        <taxon>Blastococcus</taxon>
    </lineage>
</organism>
<gene>
    <name evidence="1" type="ORF">BKA19_1538</name>
</gene>
<protein>
    <submittedName>
        <fullName evidence="1">Uncharacterized protein</fullName>
    </submittedName>
</protein>